<keyword evidence="2" id="KW-0472">Membrane</keyword>
<keyword evidence="2" id="KW-0812">Transmembrane</keyword>
<dbReference type="AlphaFoldDB" id="A0A3G7TQB9"/>
<feature type="compositionally biased region" description="Polar residues" evidence="1">
    <location>
        <begin position="1"/>
        <end position="12"/>
    </location>
</feature>
<reference evidence="3 4" key="1">
    <citation type="submission" date="2018-03" db="EMBL/GenBank/DDBJ databases">
        <title>Diversity of phytobeneficial traits revealed by whole-genome analysis of worldwide-isolated phenazine-producing Pseudomonas spp.</title>
        <authorList>
            <person name="Biessy A."/>
            <person name="Novinscak A."/>
            <person name="Blom J."/>
            <person name="Leger G."/>
            <person name="Thomashow L.S."/>
            <person name="Cazorla F.M."/>
            <person name="Josic D."/>
            <person name="Filion M."/>
        </authorList>
    </citation>
    <scope>NUCLEOTIDE SEQUENCE [LARGE SCALE GENOMIC DNA]</scope>
    <source>
        <strain evidence="3 4">B25</strain>
    </source>
</reference>
<gene>
    <name evidence="3" type="ORF">C4K04_3389</name>
</gene>
<dbReference type="RefSeq" id="WP_124320882.1">
    <property type="nucleotide sequence ID" value="NZ_CP027753.1"/>
</dbReference>
<protein>
    <submittedName>
        <fullName evidence="3">YD repeat protein</fullName>
    </submittedName>
</protein>
<name>A0A3G7TQB9_9PSED</name>
<feature type="transmembrane region" description="Helical" evidence="2">
    <location>
        <begin position="188"/>
        <end position="211"/>
    </location>
</feature>
<accession>A0A3G7TQB9</accession>
<proteinExistence type="predicted"/>
<evidence type="ECO:0000313" key="4">
    <source>
        <dbReference type="Proteomes" id="UP000268048"/>
    </source>
</evidence>
<dbReference type="Gene3D" id="2.180.10.10">
    <property type="entry name" value="RHS repeat-associated core"/>
    <property type="match status" value="1"/>
</dbReference>
<evidence type="ECO:0000256" key="1">
    <source>
        <dbReference type="SAM" id="MobiDB-lite"/>
    </source>
</evidence>
<dbReference type="NCBIfam" id="TIGR03696">
    <property type="entry name" value="Rhs_assc_core"/>
    <property type="match status" value="1"/>
</dbReference>
<evidence type="ECO:0000313" key="3">
    <source>
        <dbReference type="EMBL" id="AZE49061.1"/>
    </source>
</evidence>
<dbReference type="InterPro" id="IPR022385">
    <property type="entry name" value="Rhs_assc_core"/>
</dbReference>
<dbReference type="Proteomes" id="UP000268048">
    <property type="component" value="Chromosome"/>
</dbReference>
<sequence>MKKVKSNASKNQLRALDNPGSVRANEPFLPVQPQELREGVPPASIIGFNGQLFDPVSGTYLLGNGYRAYSPTMRAFYSPDSLSPFGSGGVSRYQYCNLNPVNYTDPSGHLASRAGWGIVLGITAIALGVGVIGIFVMPAIAAGTLTLSGSIVAGMAALGAVAGAGAIVTGALAANASSLGISPEGEDSLAWASLVLGISGVVLSTGALALAKANPGLAAAASARMRPVAGAAGRRLDAAHFRTGSEAVTFSRTNIRLAGPPAREASALATRSVSSVQRTFAQTASQSGRAPGTGFSELGSAILSSRKFPIRLGR</sequence>
<feature type="transmembrane region" description="Helical" evidence="2">
    <location>
        <begin position="152"/>
        <end position="176"/>
    </location>
</feature>
<organism evidence="3 4">
    <name type="scientific">Pseudomonas chlororaphis</name>
    <dbReference type="NCBI Taxonomy" id="587753"/>
    <lineage>
        <taxon>Bacteria</taxon>
        <taxon>Pseudomonadati</taxon>
        <taxon>Pseudomonadota</taxon>
        <taxon>Gammaproteobacteria</taxon>
        <taxon>Pseudomonadales</taxon>
        <taxon>Pseudomonadaceae</taxon>
        <taxon>Pseudomonas</taxon>
    </lineage>
</organism>
<feature type="region of interest" description="Disordered" evidence="1">
    <location>
        <begin position="1"/>
        <end position="26"/>
    </location>
</feature>
<feature type="transmembrane region" description="Helical" evidence="2">
    <location>
        <begin position="116"/>
        <end position="140"/>
    </location>
</feature>
<keyword evidence="2" id="KW-1133">Transmembrane helix</keyword>
<evidence type="ECO:0000256" key="2">
    <source>
        <dbReference type="SAM" id="Phobius"/>
    </source>
</evidence>
<dbReference type="EMBL" id="CP027753">
    <property type="protein sequence ID" value="AZE49061.1"/>
    <property type="molecule type" value="Genomic_DNA"/>
</dbReference>